<proteinExistence type="predicted"/>
<dbReference type="Proteomes" id="UP000004931">
    <property type="component" value="Unassembled WGS sequence"/>
</dbReference>
<evidence type="ECO:0000256" key="1">
    <source>
        <dbReference type="SAM" id="MobiDB-lite"/>
    </source>
</evidence>
<dbReference type="AlphaFoldDB" id="A0Y9Z4"/>
<comment type="caution">
    <text evidence="2">The sequence shown here is derived from an EMBL/GenBank/DDBJ whole genome shotgun (WGS) entry which is preliminary data.</text>
</comment>
<protein>
    <submittedName>
        <fullName evidence="2">Uncharacterized protein</fullName>
    </submittedName>
</protein>
<organism evidence="2 3">
    <name type="scientific">marine gamma proteobacterium HTCC2143</name>
    <dbReference type="NCBI Taxonomy" id="247633"/>
    <lineage>
        <taxon>Bacteria</taxon>
        <taxon>Pseudomonadati</taxon>
        <taxon>Pseudomonadota</taxon>
        <taxon>Gammaproteobacteria</taxon>
        <taxon>Cellvibrionales</taxon>
        <taxon>Spongiibacteraceae</taxon>
        <taxon>BD1-7 clade</taxon>
    </lineage>
</organism>
<feature type="region of interest" description="Disordered" evidence="1">
    <location>
        <begin position="1"/>
        <end position="20"/>
    </location>
</feature>
<keyword evidence="3" id="KW-1185">Reference proteome</keyword>
<accession>A0Y9Z4</accession>
<feature type="compositionally biased region" description="Basic and acidic residues" evidence="1">
    <location>
        <begin position="9"/>
        <end position="19"/>
    </location>
</feature>
<dbReference type="OrthoDB" id="5740731at2"/>
<dbReference type="STRING" id="247633.GP2143_16871"/>
<dbReference type="EMBL" id="AAVT01000001">
    <property type="protein sequence ID" value="EAW32948.1"/>
    <property type="molecule type" value="Genomic_DNA"/>
</dbReference>
<gene>
    <name evidence="2" type="ORF">GP2143_16871</name>
</gene>
<reference evidence="2 3" key="1">
    <citation type="journal article" date="2010" name="J. Bacteriol.">
        <title>Genome sequence of the oligotrophic marine Gammaproteobacterium HTCC2143, isolated from the Oregon Coast.</title>
        <authorList>
            <person name="Oh H.M."/>
            <person name="Kang I."/>
            <person name="Ferriera S."/>
            <person name="Giovannoni S.J."/>
            <person name="Cho J.C."/>
        </authorList>
    </citation>
    <scope>NUCLEOTIDE SEQUENCE [LARGE SCALE GENOMIC DNA]</scope>
    <source>
        <strain evidence="2 3">HTCC2143</strain>
    </source>
</reference>
<evidence type="ECO:0000313" key="2">
    <source>
        <dbReference type="EMBL" id="EAW32948.1"/>
    </source>
</evidence>
<name>A0Y9Z4_9GAMM</name>
<sequence length="80" mass="9446">MSRGIASLDLHRPGAKRETANGVPLQNTYWVKKKLLQELVELEKRLKLLRSDVLPADYSMIQTYREMIHSRTMFFLELNR</sequence>
<evidence type="ECO:0000313" key="3">
    <source>
        <dbReference type="Proteomes" id="UP000004931"/>
    </source>
</evidence>